<comment type="caution">
    <text evidence="2">The sequence shown here is derived from an EMBL/GenBank/DDBJ whole genome shotgun (WGS) entry which is preliminary data.</text>
</comment>
<dbReference type="Gene3D" id="1.20.1290.10">
    <property type="entry name" value="AhpD-like"/>
    <property type="match status" value="1"/>
</dbReference>
<protein>
    <recommendedName>
        <fullName evidence="4">Carboxymuconolactone decarboxylase-like domain-containing protein</fullName>
    </recommendedName>
</protein>
<dbReference type="Proteomes" id="UP001438707">
    <property type="component" value="Unassembled WGS sequence"/>
</dbReference>
<proteinExistence type="predicted"/>
<evidence type="ECO:0008006" key="4">
    <source>
        <dbReference type="Google" id="ProtNLM"/>
    </source>
</evidence>
<dbReference type="InterPro" id="IPR029032">
    <property type="entry name" value="AhpD-like"/>
</dbReference>
<evidence type="ECO:0000313" key="3">
    <source>
        <dbReference type="Proteomes" id="UP001438707"/>
    </source>
</evidence>
<dbReference type="AlphaFoldDB" id="A0AAW1SEJ5"/>
<keyword evidence="3" id="KW-1185">Reference proteome</keyword>
<accession>A0AAW1SEJ5</accession>
<dbReference type="SUPFAM" id="SSF69118">
    <property type="entry name" value="AhpD-like"/>
    <property type="match status" value="1"/>
</dbReference>
<evidence type="ECO:0000313" key="2">
    <source>
        <dbReference type="EMBL" id="KAK9844679.1"/>
    </source>
</evidence>
<feature type="region of interest" description="Disordered" evidence="1">
    <location>
        <begin position="189"/>
        <end position="224"/>
    </location>
</feature>
<sequence>MASNFHRWELLPELGKACYNAGCTLTEIRSTVRHLIITSGYTTCLATTNNLYAAELLEENTPAKAGGAPGNAFELVYTKITDTVRKKVHTADPVLGEYIRTHLYGDIYSSPGITLAQRQLFMMAFLAEAHMHEELFGHAYAGFRFGNDKEAALKVVDMGFELSPAPSNNTYKSAIDTMSLAYKKFKKDFPNGPPPLPEVSIPDPESVRIPPLPPSYTPDPSSKS</sequence>
<evidence type="ECO:0000256" key="1">
    <source>
        <dbReference type="SAM" id="MobiDB-lite"/>
    </source>
</evidence>
<dbReference type="EMBL" id="JALJOS010000001">
    <property type="protein sequence ID" value="KAK9844679.1"/>
    <property type="molecule type" value="Genomic_DNA"/>
</dbReference>
<gene>
    <name evidence="2" type="ORF">WJX74_005436</name>
</gene>
<organism evidence="2 3">
    <name type="scientific">Apatococcus lobatus</name>
    <dbReference type="NCBI Taxonomy" id="904363"/>
    <lineage>
        <taxon>Eukaryota</taxon>
        <taxon>Viridiplantae</taxon>
        <taxon>Chlorophyta</taxon>
        <taxon>core chlorophytes</taxon>
        <taxon>Trebouxiophyceae</taxon>
        <taxon>Chlorellales</taxon>
        <taxon>Chlorellaceae</taxon>
        <taxon>Apatococcus</taxon>
    </lineage>
</organism>
<reference evidence="2 3" key="1">
    <citation type="journal article" date="2024" name="Nat. Commun.">
        <title>Phylogenomics reveals the evolutionary origins of lichenization in chlorophyte algae.</title>
        <authorList>
            <person name="Puginier C."/>
            <person name="Libourel C."/>
            <person name="Otte J."/>
            <person name="Skaloud P."/>
            <person name="Haon M."/>
            <person name="Grisel S."/>
            <person name="Petersen M."/>
            <person name="Berrin J.G."/>
            <person name="Delaux P.M."/>
            <person name="Dal Grande F."/>
            <person name="Keller J."/>
        </authorList>
    </citation>
    <scope>NUCLEOTIDE SEQUENCE [LARGE SCALE GENOMIC DNA]</scope>
    <source>
        <strain evidence="2 3">SAG 2145</strain>
    </source>
</reference>
<name>A0AAW1SEJ5_9CHLO</name>